<dbReference type="SUPFAM" id="SSF48695">
    <property type="entry name" value="Multiheme cytochromes"/>
    <property type="match status" value="1"/>
</dbReference>
<sequence length="779" mass="82135">MIRAPFAFPGPNARIPGPDPFDPAPPIEAPLPPVQTARITMKTLALLIGLASGLGAQTLIGWNNLGMHCMDDDYSVFSILPPYNTFDAQFIDAGGHLVTDTSGLVVTYEAIGDPDGSINTTSTGKTNFWNYTTDYFGVALPSDTGLTGKTMPGAANTPQFMDFDGVMNWFEGAGVPITATDDSGHRNSYPMMRLTAKTPGGTVLATTDIVLPVSTEMDCRKCHGSGTGPAAMPAGGWVNDPHPSRDYRLNILRLHDERHLGTEPYTGALADRGYPPEGLEASVMDHNHPVLCAACHASEALGAPSYPGVKPLTESMHGFHAGVVSPDNGMSLNANANRSSCYQCHPGSDTRCLRGAMGSAVAADGSASMQCQSCHGNMSAVGDPGRTGWLDEPNCGSCHQNSERFTSVFLAGGGVRPPAGTFASPPDTPAPGISLYRFSAGHGGLQCSACHGSTHAVYPSIHRNDNLQNSALQGHAGTIANCTSCHSSMPVTVNGGPHGMHPTGDSWVRDHHDFGQGASCQACHGSDLRGSPLSRTFDSRTLTARNDGTTQTFEMFRGETVSCFICHRQEDDGGIGGLFNNNAPPVVPDSTLITSTDTPGATTLTASDANGQALTLRIVHQPHHGTVALTGTLATYFPDPGFSGPDSFTYAAFDGFRESNLGTVSVTVGDPLLADTLDTDLDGLPDVIEYLLGFDPGFPTAPGVRVPAIRDVGGTNYYTYRISRAPAPADGTVVVEFTSDFVTWVPGVILTDTPFLLDVRDPDPASLHQKRFARIRGER</sequence>
<protein>
    <submittedName>
        <fullName evidence="3">Cytochrome c family protein</fullName>
    </submittedName>
</protein>
<reference evidence="3 4" key="1">
    <citation type="submission" date="2021-06" db="EMBL/GenBank/DDBJ databases">
        <title>Complete genome of Haloferula helveola possessing various polysaccharide degrading enzymes.</title>
        <authorList>
            <person name="Takami H."/>
            <person name="Huang C."/>
            <person name="Hamasaki K."/>
        </authorList>
    </citation>
    <scope>NUCLEOTIDE SEQUENCE [LARGE SCALE GENOMIC DNA]</scope>
    <source>
        <strain evidence="3 4">CN-1</strain>
    </source>
</reference>
<dbReference type="Proteomes" id="UP001374893">
    <property type="component" value="Chromosome"/>
</dbReference>
<keyword evidence="1" id="KW-0732">Signal</keyword>
<dbReference type="InterPro" id="IPR036280">
    <property type="entry name" value="Multihaem_cyt_sf"/>
</dbReference>
<feature type="region of interest" description="Disordered" evidence="2">
    <location>
        <begin position="1"/>
        <end position="24"/>
    </location>
</feature>
<dbReference type="InterPro" id="IPR051829">
    <property type="entry name" value="Multiheme_Cytochr_ET"/>
</dbReference>
<proteinExistence type="predicted"/>
<evidence type="ECO:0000313" key="4">
    <source>
        <dbReference type="Proteomes" id="UP001374893"/>
    </source>
</evidence>
<dbReference type="Gene3D" id="2.60.40.3440">
    <property type="match status" value="1"/>
</dbReference>
<organism evidence="3 4">
    <name type="scientific">Haloferula helveola</name>
    <dbReference type="NCBI Taxonomy" id="490095"/>
    <lineage>
        <taxon>Bacteria</taxon>
        <taxon>Pseudomonadati</taxon>
        <taxon>Verrucomicrobiota</taxon>
        <taxon>Verrucomicrobiia</taxon>
        <taxon>Verrucomicrobiales</taxon>
        <taxon>Verrucomicrobiaceae</taxon>
        <taxon>Haloferula</taxon>
    </lineage>
</organism>
<name>A0ABM7RFY4_9BACT</name>
<evidence type="ECO:0000313" key="3">
    <source>
        <dbReference type="EMBL" id="BCX48215.1"/>
    </source>
</evidence>
<evidence type="ECO:0000256" key="2">
    <source>
        <dbReference type="SAM" id="MobiDB-lite"/>
    </source>
</evidence>
<dbReference type="EMBL" id="AP024702">
    <property type="protein sequence ID" value="BCX48215.1"/>
    <property type="molecule type" value="Genomic_DNA"/>
</dbReference>
<accession>A0ABM7RFY4</accession>
<keyword evidence="4" id="KW-1185">Reference proteome</keyword>
<dbReference type="PANTHER" id="PTHR35038">
    <property type="entry name" value="DISSIMILATORY SULFITE REDUCTASE SIRA"/>
    <property type="match status" value="1"/>
</dbReference>
<gene>
    <name evidence="3" type="ORF">HAHE_21230</name>
</gene>
<evidence type="ECO:0000256" key="1">
    <source>
        <dbReference type="ARBA" id="ARBA00022729"/>
    </source>
</evidence>
<dbReference type="Pfam" id="PF17963">
    <property type="entry name" value="Big_9"/>
    <property type="match status" value="1"/>
</dbReference>